<comment type="caution">
    <text evidence="1">The sequence shown here is derived from an EMBL/GenBank/DDBJ whole genome shotgun (WGS) entry which is preliminary data.</text>
</comment>
<sequence>MALASGIALASIADLVHAAMQRPLARSFNVFVVGLFVQSAAYVLAVDLHYYEQTRARTSSAVLLLYWLTSLIVDGVTLRSDMHRKRAFLPARYAELAMILALFSAELWPRRLVEYALAEDDDLDDESANRFGVHSPAEDANIFSQLTFSWMSPLLKLGQTKVLTESDLWDLPRKYAPSKIAAVFEEKWQRELDNGEKRRPSVIRALWNTLGLPFALAGLYKLIQDILQFTQPVLLSKLIGFVSSFSTDNPQPISNGYFYAFSMLVLQIVQTLFLHQYFQLGMTTGMKIKASLTSAIYRKALKLSNDTRQSYTIGNITTLFSVDVERIGGVVDYMHIAWSGPVQIIFAVYLLYSTLGWSVFAGILVMILAIPVNGWLTARMRDLQKAQMKNKDKRTTMIDEALSGIKVIKLYAWERSFLENIRNVRENFELETLRKYGIMNAYGSLSMMVVPFLVSFLTFFVYAVFDGKSHGPLTAQLVFVALSLFNLLRFPLTMFPVIISSIVEASVALGRIYKLLISDELDLDSVTRLESVRKTAAAGEPETAVRVADAAFKWERDGDNILDNIDFAAKSNEHLAIVGRVGSGKSSLVSALLGDMRKARGEVVIHGKIAYASQQPWIMNATLRDNILFGLKYNEEFYNRVIDACALRPDLDILSAGDMTEIGEKGINLSGGQKARVSLARAVYSRADVYILDDPLSAVDAHVGRHLFDQVLGSQGLLKSRTRIHVTNAVQYLTRCDSVMLLRDGQIAEYGSAMSLMERRGLVYSLVQEFGNGESSTPASSAVTPTASFTQLSVPADAMDADSSSSSSARRRSTVQTLPAASVAPIQRTGQLRTTDNSSVDQLIEAEISATGKVSTESYIDYLRACTFYGIFLFVSSMIMNQGLLVLSNVWLKTWSSANEQHEREGTVDPHTPMYYITVYGLFGVVSAIFCQIRSQTVWTICAVNSGKTTHKNMLYAVFRSPMSFFDTTPLGRILQRFSKDQDSVDTVIPRTLASWFQNLSNIFFSVVVIVVSFPAFGVVLVPVIVFFFYLKHYFLTTSRTLKRLDSTTRSPIYASFQETLGGASTVRAYGQAERFMAENIRKLDANQRCVFPYLSLNRWLAVRLEFMSAGIIFATALLGVLSLKYSAIDAALVGLSVTYALQSTQQVNWMLRMECDLENSMCDYVRIQEYEDLQSEAPDVIEDNRPTEQWPEQGVVEFRNYSTRYREGLDLVLRNISFTIQPREKVGIVGRTGAGKSSLTLALFRIIESSSGQILIDGEDVSKYGLFDLRSRLSIIPQDPVLFAGT</sequence>
<protein>
    <submittedName>
        <fullName evidence="1">Uncharacterized protein</fullName>
    </submittedName>
</protein>
<proteinExistence type="predicted"/>
<feature type="non-terminal residue" evidence="1">
    <location>
        <position position="1287"/>
    </location>
</feature>
<organism evidence="1 2">
    <name type="scientific">Linderina macrospora</name>
    <dbReference type="NCBI Taxonomy" id="4868"/>
    <lineage>
        <taxon>Eukaryota</taxon>
        <taxon>Fungi</taxon>
        <taxon>Fungi incertae sedis</taxon>
        <taxon>Zoopagomycota</taxon>
        <taxon>Kickxellomycotina</taxon>
        <taxon>Kickxellomycetes</taxon>
        <taxon>Kickxellales</taxon>
        <taxon>Kickxellaceae</taxon>
        <taxon>Linderina</taxon>
    </lineage>
</organism>
<evidence type="ECO:0000313" key="2">
    <source>
        <dbReference type="Proteomes" id="UP001150603"/>
    </source>
</evidence>
<gene>
    <name evidence="1" type="ORF">FBU59_000908</name>
</gene>
<keyword evidence="2" id="KW-1185">Reference proteome</keyword>
<evidence type="ECO:0000313" key="1">
    <source>
        <dbReference type="EMBL" id="KAJ1949962.1"/>
    </source>
</evidence>
<reference evidence="1" key="1">
    <citation type="submission" date="2022-07" db="EMBL/GenBank/DDBJ databases">
        <title>Phylogenomic reconstructions and comparative analyses of Kickxellomycotina fungi.</title>
        <authorList>
            <person name="Reynolds N.K."/>
            <person name="Stajich J.E."/>
            <person name="Barry K."/>
            <person name="Grigoriev I.V."/>
            <person name="Crous P."/>
            <person name="Smith M.E."/>
        </authorList>
    </citation>
    <scope>NUCLEOTIDE SEQUENCE</scope>
    <source>
        <strain evidence="1">NRRL 5244</strain>
    </source>
</reference>
<dbReference type="EMBL" id="JANBPW010000319">
    <property type="protein sequence ID" value="KAJ1949962.1"/>
    <property type="molecule type" value="Genomic_DNA"/>
</dbReference>
<dbReference type="Proteomes" id="UP001150603">
    <property type="component" value="Unassembled WGS sequence"/>
</dbReference>
<name>A0ACC1JFR9_9FUNG</name>
<accession>A0ACC1JFR9</accession>